<keyword evidence="9" id="KW-1185">Reference proteome</keyword>
<gene>
    <name evidence="8" type="ORF">SPARVUS_LOCUS12490992</name>
</gene>
<dbReference type="InterPro" id="IPR058950">
    <property type="entry name" value="Zf-C2H2_ZNF451_5th"/>
</dbReference>
<dbReference type="PANTHER" id="PTHR24409">
    <property type="entry name" value="ZINC FINGER PROTEIN 142"/>
    <property type="match status" value="1"/>
</dbReference>
<protein>
    <recommendedName>
        <fullName evidence="7">C2H2-type domain-containing protein</fullName>
    </recommendedName>
</protein>
<evidence type="ECO:0000256" key="1">
    <source>
        <dbReference type="ARBA" id="ARBA00022723"/>
    </source>
</evidence>
<dbReference type="EMBL" id="CATNWA010017205">
    <property type="protein sequence ID" value="CAI9598798.1"/>
    <property type="molecule type" value="Genomic_DNA"/>
</dbReference>
<comment type="caution">
    <text evidence="8">The sequence shown here is derived from an EMBL/GenBank/DDBJ whole genome shotgun (WGS) entry which is preliminary data.</text>
</comment>
<sequence length="1043" mass="118279">MDANENDMVAKEKLIQDDHVSEEEVEFVSEGPSRPVLECIDLVSDDDSQTLYQNRKAKNHVVHPMEKVAATLDRLARRVEAEKQKQAEKSKAFQDKLNSQRAHGLQELALNKDRPGASDAKMCVNQWLKMPGLKPGNVSSSRRTFSQPREIGPINTEPITCPVMYCNRKFDNRQLLLGHLKRFDHSPCDPTISLHGVSDSSYVCLVCQDRFVTTKEYTSHLAAKINLDDGHQQTLPPSVIQCFACPRCFLLFNQRDECLKHMSANNHFVQSITASGEKGVSCPVPVPSYAKRVLTALCKDIPFQVVCTSCRCELRSHMEITAHFRTLCRNAGPVSVSEKSIADVASVFQLKAVCLTCKRDLSDEAHIAKHIAKTSHKVKRVFSVQESILSFCYLNEGIRTPSDFCLLASNARLKHCMLKRSLNDTDDSGVLSKRKPQSETGSLKKESDIMVTAWFCECSQQFPAEKDAEKHIMVANRISHKCMVCGKLADDTAIIRLHMCRFHGGARLDSFLFWCQMCRIELARIENVLTHIIDCHGGHSFYYEQEVPEEQPTSLVVEMRSESPASNPSPSPQLSAEGLWQCHICEETFDAEETVIQHCQSLNIHQFHKYCCNTCKKKFHKLETLLRHCQLQHDGNIKVKYFCGLCEDLYFDDEVAFLDHYESFHTLDYSFVPNQGQSDIKIPEVTLTTCSEHEKQLTCGCLENYSLKVRKKTDRKLCLNRLFGKGKLWYSCCLCPATDQTIKGINSHLCKKEGQSSGIKFVIKCSICSKSFAHPEGAQSHYHMKHCFLKEPSNNYNFKTDGSTGEVFTFTASDTSVNKPSSKLKHSHEKELCHKAETKDKNLCDKSQPETEAMEIQNIDTELHDCELPDLDFLKTMTHIVFIDLDNWAQFFSHLPGYLNQGTFVWGFQGEKSAWKPPMDCKFFKHLSNTGCFFLHPRCSDRLHFAICIHAGRSDELLPKQIPFTVLSGDEGVMELENQFKKTQRSAHILYPHHMGGDVMCALLNSISETTHGILDEDMEINSMGQDEDAALKEAMRRSLLEM</sequence>
<name>A0ABN9FP16_9NEOB</name>
<dbReference type="InterPro" id="IPR058156">
    <property type="entry name" value="Znf-C2H2_ZNF451"/>
</dbReference>
<dbReference type="InterPro" id="IPR013087">
    <property type="entry name" value="Znf_C2H2_type"/>
</dbReference>
<accession>A0ABN9FP16</accession>
<evidence type="ECO:0000259" key="7">
    <source>
        <dbReference type="PROSITE" id="PS50157"/>
    </source>
</evidence>
<dbReference type="SMART" id="SM00355">
    <property type="entry name" value="ZnF_C2H2"/>
    <property type="match status" value="10"/>
</dbReference>
<keyword evidence="3 5" id="KW-0863">Zinc-finger</keyword>
<dbReference type="InterPro" id="IPR058949">
    <property type="entry name" value="Zf-C2H2_ZNF451_1st"/>
</dbReference>
<feature type="coiled-coil region" evidence="6">
    <location>
        <begin position="65"/>
        <end position="96"/>
    </location>
</feature>
<keyword evidence="1" id="KW-0479">Metal-binding</keyword>
<dbReference type="InterPro" id="IPR041192">
    <property type="entry name" value="PIN_11"/>
</dbReference>
<evidence type="ECO:0000313" key="9">
    <source>
        <dbReference type="Proteomes" id="UP001162483"/>
    </source>
</evidence>
<feature type="domain" description="C2H2-type" evidence="7">
    <location>
        <begin position="763"/>
        <end position="791"/>
    </location>
</feature>
<keyword evidence="2" id="KW-0677">Repeat</keyword>
<dbReference type="Pfam" id="PF18479">
    <property type="entry name" value="PIN_11"/>
    <property type="match status" value="1"/>
</dbReference>
<dbReference type="InterPro" id="IPR058947">
    <property type="entry name" value="Zf-C2H2_ZNF451_2nd"/>
</dbReference>
<dbReference type="Pfam" id="PF23103">
    <property type="entry name" value="Zf-C2H2_ZNF451_5th"/>
    <property type="match status" value="1"/>
</dbReference>
<keyword evidence="4" id="KW-0862">Zinc</keyword>
<dbReference type="InterPro" id="IPR058946">
    <property type="entry name" value="Zf-C2H2_ZNF451_C"/>
</dbReference>
<dbReference type="Pfam" id="PF23101">
    <property type="entry name" value="Zf-C2H2_ZNF451_1st"/>
    <property type="match status" value="1"/>
</dbReference>
<reference evidence="8" key="1">
    <citation type="submission" date="2023-05" db="EMBL/GenBank/DDBJ databases">
        <authorList>
            <person name="Stuckert A."/>
        </authorList>
    </citation>
    <scope>NUCLEOTIDE SEQUENCE</scope>
</reference>
<dbReference type="CDD" id="cd18721">
    <property type="entry name" value="PIN_ZNF451-like"/>
    <property type="match status" value="1"/>
</dbReference>
<evidence type="ECO:0000256" key="3">
    <source>
        <dbReference type="ARBA" id="ARBA00022771"/>
    </source>
</evidence>
<evidence type="ECO:0000256" key="5">
    <source>
        <dbReference type="PROSITE-ProRule" id="PRU00042"/>
    </source>
</evidence>
<evidence type="ECO:0000256" key="2">
    <source>
        <dbReference type="ARBA" id="ARBA00022737"/>
    </source>
</evidence>
<evidence type="ECO:0000313" key="8">
    <source>
        <dbReference type="EMBL" id="CAI9598798.1"/>
    </source>
</evidence>
<organism evidence="8 9">
    <name type="scientific">Staurois parvus</name>
    <dbReference type="NCBI Taxonomy" id="386267"/>
    <lineage>
        <taxon>Eukaryota</taxon>
        <taxon>Metazoa</taxon>
        <taxon>Chordata</taxon>
        <taxon>Craniata</taxon>
        <taxon>Vertebrata</taxon>
        <taxon>Euteleostomi</taxon>
        <taxon>Amphibia</taxon>
        <taxon>Batrachia</taxon>
        <taxon>Anura</taxon>
        <taxon>Neobatrachia</taxon>
        <taxon>Ranoidea</taxon>
        <taxon>Ranidae</taxon>
        <taxon>Staurois</taxon>
    </lineage>
</organism>
<dbReference type="PANTHER" id="PTHR24409:SF295">
    <property type="entry name" value="AZ2-RELATED"/>
    <property type="match status" value="1"/>
</dbReference>
<dbReference type="Pfam" id="PF23107">
    <property type="entry name" value="Zf-C2H2_ZNF451_C"/>
    <property type="match status" value="1"/>
</dbReference>
<dbReference type="PROSITE" id="PS00028">
    <property type="entry name" value="ZINC_FINGER_C2H2_1"/>
    <property type="match status" value="5"/>
</dbReference>
<dbReference type="PROSITE" id="PS50157">
    <property type="entry name" value="ZINC_FINGER_C2H2_2"/>
    <property type="match status" value="3"/>
</dbReference>
<dbReference type="Proteomes" id="UP001162483">
    <property type="component" value="Unassembled WGS sequence"/>
</dbReference>
<evidence type="ECO:0000256" key="6">
    <source>
        <dbReference type="SAM" id="Coils"/>
    </source>
</evidence>
<feature type="domain" description="C2H2-type" evidence="7">
    <location>
        <begin position="610"/>
        <end position="638"/>
    </location>
</feature>
<dbReference type="Pfam" id="PF23108">
    <property type="entry name" value="Zf-C2H2_ZNF451"/>
    <property type="match status" value="1"/>
</dbReference>
<feature type="domain" description="C2H2-type" evidence="7">
    <location>
        <begin position="159"/>
        <end position="190"/>
    </location>
</feature>
<proteinExistence type="predicted"/>
<keyword evidence="6" id="KW-0175">Coiled coil</keyword>
<evidence type="ECO:0000256" key="4">
    <source>
        <dbReference type="ARBA" id="ARBA00022833"/>
    </source>
</evidence>
<dbReference type="Pfam" id="PF23102">
    <property type="entry name" value="Zf-C2H2_ZNF451_2nd"/>
    <property type="match status" value="1"/>
</dbReference>